<comment type="similarity">
    <text evidence="4 13">Belongs to the NMT1/THI5 family.</text>
</comment>
<evidence type="ECO:0000256" key="3">
    <source>
        <dbReference type="ARBA" id="ARBA00004948"/>
    </source>
</evidence>
<dbReference type="Pfam" id="PF09084">
    <property type="entry name" value="NMT1"/>
    <property type="match status" value="1"/>
</dbReference>
<evidence type="ECO:0000256" key="7">
    <source>
        <dbReference type="ARBA" id="ARBA00022723"/>
    </source>
</evidence>
<comment type="catalytic activity">
    <reaction evidence="11">
        <text>N(6)-(pyridoxal phosphate)-L-lysyl-[4-amino-5-hydroxymethyl-2-methylpyrimidine phosphate synthase] + L-histidyl-[4-amino-5-hydroxymethyl-2-methylpyrimidine phosphate synthase] + 2 Fe(3+) + 4 H2O = L-lysyl-[4-amino-5-hydroxymethyl-2-methylpyrimidine phosphate synthase] + (2S)-2-amino-5-hydroxy-4-oxopentanoyl-[4-amino-5-hydroxymethyl-2-methylpyrimidine phosphate synthase] + 4-amino-2-methyl-5-(phosphooxymethyl)pyrimidine + 3-oxopropanoate + 2 Fe(2+) + 2 H(+)</text>
        <dbReference type="Rhea" id="RHEA:65756"/>
        <dbReference type="Rhea" id="RHEA-COMP:16892"/>
        <dbReference type="Rhea" id="RHEA-COMP:16893"/>
        <dbReference type="Rhea" id="RHEA-COMP:16894"/>
        <dbReference type="Rhea" id="RHEA-COMP:16895"/>
        <dbReference type="ChEBI" id="CHEBI:15377"/>
        <dbReference type="ChEBI" id="CHEBI:15378"/>
        <dbReference type="ChEBI" id="CHEBI:29033"/>
        <dbReference type="ChEBI" id="CHEBI:29034"/>
        <dbReference type="ChEBI" id="CHEBI:29969"/>
        <dbReference type="ChEBI" id="CHEBI:29979"/>
        <dbReference type="ChEBI" id="CHEBI:33190"/>
        <dbReference type="ChEBI" id="CHEBI:58354"/>
        <dbReference type="ChEBI" id="CHEBI:143915"/>
        <dbReference type="ChEBI" id="CHEBI:157692"/>
    </reaction>
    <physiologicalReaction direction="left-to-right" evidence="11">
        <dbReference type="Rhea" id="RHEA:65757"/>
    </physiologicalReaction>
</comment>
<evidence type="ECO:0000256" key="6">
    <source>
        <dbReference type="ARBA" id="ARBA00022679"/>
    </source>
</evidence>
<comment type="cofactor">
    <cofactor evidence="1">
        <name>Fe(3+)</name>
        <dbReference type="ChEBI" id="CHEBI:29034"/>
    </cofactor>
</comment>
<proteinExistence type="inferred from homology"/>
<evidence type="ECO:0000256" key="13">
    <source>
        <dbReference type="RuleBase" id="RU367015"/>
    </source>
</evidence>
<dbReference type="UniPathway" id="UPA00060"/>
<keyword evidence="6" id="KW-0808">Transferase</keyword>
<keyword evidence="10 13" id="KW-0408">Iron</keyword>
<keyword evidence="9 13" id="KW-0784">Thiamine biosynthesis</keyword>
<dbReference type="CDD" id="cd13650">
    <property type="entry name" value="PBP2_THI5"/>
    <property type="match status" value="1"/>
</dbReference>
<name>A0A1E4STZ0_9ASCO</name>
<dbReference type="GO" id="GO:0046872">
    <property type="term" value="F:metal ion binding"/>
    <property type="evidence" value="ECO:0007669"/>
    <property type="project" value="UniProtKB-KW"/>
</dbReference>
<evidence type="ECO:0000313" key="15">
    <source>
        <dbReference type="EMBL" id="ODV82969.1"/>
    </source>
</evidence>
<dbReference type="STRING" id="983967.A0A1E4STZ0"/>
<evidence type="ECO:0000313" key="16">
    <source>
        <dbReference type="Proteomes" id="UP000094801"/>
    </source>
</evidence>
<comment type="pathway">
    <text evidence="3 13">Cofactor biosynthesis; thiamine diphosphate biosynthesis.</text>
</comment>
<comment type="function">
    <text evidence="2 13">Responsible for the formation of the pyrimidine heterocycle in the thiamine biosynthesis pathway. Catalyzes the formation of hydroxymethylpyrimidine phosphate (HMP-P) from histidine and pyridoxal phosphate (PLP). The protein uses PLP and the active site histidine to form HMP-P, generating an inactive enzyme. The enzyme can only undergo a single turnover, which suggests it is a suicide enzyme.</text>
</comment>
<protein>
    <recommendedName>
        <fullName evidence="12 13">4-amino-5-hydroxymethyl-2-methylpyrimidine phosphate synthase</fullName>
        <shortName evidence="13">HMP-P synthase</shortName>
        <shortName evidence="13">Hydroxymethylpyrimidine phosphate synthase</shortName>
    </recommendedName>
</protein>
<evidence type="ECO:0000256" key="11">
    <source>
        <dbReference type="ARBA" id="ARBA00048179"/>
    </source>
</evidence>
<evidence type="ECO:0000256" key="1">
    <source>
        <dbReference type="ARBA" id="ARBA00001965"/>
    </source>
</evidence>
<dbReference type="InterPro" id="IPR015168">
    <property type="entry name" value="SsuA/THI5"/>
</dbReference>
<evidence type="ECO:0000256" key="5">
    <source>
        <dbReference type="ARBA" id="ARBA00011738"/>
    </source>
</evidence>
<evidence type="ECO:0000256" key="4">
    <source>
        <dbReference type="ARBA" id="ARBA00009406"/>
    </source>
</evidence>
<dbReference type="GO" id="GO:0009229">
    <property type="term" value="P:thiamine diphosphate biosynthetic process"/>
    <property type="evidence" value="ECO:0007669"/>
    <property type="project" value="UniProtKB-UniRule"/>
</dbReference>
<keyword evidence="16" id="KW-1185">Reference proteome</keyword>
<dbReference type="Proteomes" id="UP000094801">
    <property type="component" value="Unassembled WGS sequence"/>
</dbReference>
<feature type="domain" description="SsuA/THI5-like" evidence="14">
    <location>
        <begin position="16"/>
        <end position="239"/>
    </location>
</feature>
<evidence type="ECO:0000256" key="12">
    <source>
        <dbReference type="ARBA" id="ARBA00069240"/>
    </source>
</evidence>
<dbReference type="FunFam" id="3.40.190.10:FF:000187">
    <property type="entry name" value="4-amino-5-hydroxymethyl-2-methylpyrimidine phosphate synthase THI5"/>
    <property type="match status" value="1"/>
</dbReference>
<comment type="cofactor">
    <cofactor evidence="13">
        <name>Fe cation</name>
        <dbReference type="ChEBI" id="CHEBI:24875"/>
    </cofactor>
</comment>
<comment type="subunit">
    <text evidence="5 13">Homodimer.</text>
</comment>
<evidence type="ECO:0000256" key="2">
    <source>
        <dbReference type="ARBA" id="ARBA00003469"/>
    </source>
</evidence>
<dbReference type="GO" id="GO:0009228">
    <property type="term" value="P:thiamine biosynthetic process"/>
    <property type="evidence" value="ECO:0007669"/>
    <property type="project" value="UniProtKB-UniRule"/>
</dbReference>
<dbReference type="AlphaFoldDB" id="A0A1E4STZ0"/>
<dbReference type="PANTHER" id="PTHR31528">
    <property type="entry name" value="4-AMINO-5-HYDROXYMETHYL-2-METHYLPYRIMIDINE PHOSPHATE SYNTHASE THI11-RELATED"/>
    <property type="match status" value="1"/>
</dbReference>
<evidence type="ECO:0000256" key="9">
    <source>
        <dbReference type="ARBA" id="ARBA00022977"/>
    </source>
</evidence>
<dbReference type="GO" id="GO:0106344">
    <property type="term" value="F:4-amino-5-hydroxymethyl-2-methylpyrimidine phosphate synthase activity from histidine and PLP"/>
    <property type="evidence" value="ECO:0007669"/>
    <property type="project" value="UniProtKB-ARBA"/>
</dbReference>
<dbReference type="InterPro" id="IPR027939">
    <property type="entry name" value="NMT1/THI5"/>
</dbReference>
<dbReference type="Gene3D" id="3.40.190.10">
    <property type="entry name" value="Periplasmic binding protein-like II"/>
    <property type="match status" value="2"/>
</dbReference>
<evidence type="ECO:0000256" key="8">
    <source>
        <dbReference type="ARBA" id="ARBA00022898"/>
    </source>
</evidence>
<evidence type="ECO:0000256" key="10">
    <source>
        <dbReference type="ARBA" id="ARBA00023004"/>
    </source>
</evidence>
<dbReference type="SUPFAM" id="SSF53850">
    <property type="entry name" value="Periplasmic binding protein-like II"/>
    <property type="match status" value="1"/>
</dbReference>
<organism evidence="15 16">
    <name type="scientific">[Candida] arabinofermentans NRRL YB-2248</name>
    <dbReference type="NCBI Taxonomy" id="983967"/>
    <lineage>
        <taxon>Eukaryota</taxon>
        <taxon>Fungi</taxon>
        <taxon>Dikarya</taxon>
        <taxon>Ascomycota</taxon>
        <taxon>Saccharomycotina</taxon>
        <taxon>Pichiomycetes</taxon>
        <taxon>Pichiales</taxon>
        <taxon>Pichiaceae</taxon>
        <taxon>Ogataea</taxon>
        <taxon>Ogataea/Candida clade</taxon>
    </lineage>
</organism>
<evidence type="ECO:0000259" key="14">
    <source>
        <dbReference type="Pfam" id="PF09084"/>
    </source>
</evidence>
<keyword evidence="7" id="KW-0479">Metal-binding</keyword>
<reference evidence="16" key="1">
    <citation type="submission" date="2016-04" db="EMBL/GenBank/DDBJ databases">
        <title>Comparative genomics of biotechnologically important yeasts.</title>
        <authorList>
            <consortium name="DOE Joint Genome Institute"/>
            <person name="Riley R."/>
            <person name="Haridas S."/>
            <person name="Wolfe K.H."/>
            <person name="Lopes M.R."/>
            <person name="Hittinger C.T."/>
            <person name="Goker M."/>
            <person name="Salamov A."/>
            <person name="Wisecaver J."/>
            <person name="Long T.M."/>
            <person name="Aerts A.L."/>
            <person name="Barry K."/>
            <person name="Choi C."/>
            <person name="Clum A."/>
            <person name="Coughlan A.Y."/>
            <person name="Deshpande S."/>
            <person name="Douglass A.P."/>
            <person name="Hanson S.J."/>
            <person name="Klenk H.-P."/>
            <person name="Labutti K."/>
            <person name="Lapidus A."/>
            <person name="Lindquist E."/>
            <person name="Lipzen A."/>
            <person name="Meier-Kolthoff J.P."/>
            <person name="Ohm R.A."/>
            <person name="Otillar R.P."/>
            <person name="Pangilinan J."/>
            <person name="Peng Y."/>
            <person name="Rokas A."/>
            <person name="Rosa C.A."/>
            <person name="Scheuner C."/>
            <person name="Sibirny A.A."/>
            <person name="Slot J.C."/>
            <person name="Stielow J.B."/>
            <person name="Sun H."/>
            <person name="Kurtzman C.P."/>
            <person name="Blackwell M."/>
            <person name="Grigoriev I.V."/>
            <person name="Jeffries T.W."/>
        </authorList>
    </citation>
    <scope>NUCLEOTIDE SEQUENCE [LARGE SCALE GENOMIC DNA]</scope>
    <source>
        <strain evidence="16">NRRL YB-2248</strain>
    </source>
</reference>
<dbReference type="EMBL" id="KV453870">
    <property type="protein sequence ID" value="ODV82969.1"/>
    <property type="molecule type" value="Genomic_DNA"/>
</dbReference>
<sequence>MSSDKITFSLNWSTEPYHIPVYLAQSKGYFKEQGIDVAIMEPSNPSDVTELIGSGKIDLGLKAMIHTLAAKARGWNVTSIGSLLDEPFTGVLYLKGKSGIVDGDFTSLKGKKIGYVGEFGKIQIDELCGHYGMTPDDYTAVRCGMNVAKEIIEGNIDAGIGIECVQQVELEEHLRSQGEDINQVGMLRIDRLAELGCCCFCTVLYIGNDEFIANNPDKVRKFMNAIKKATDFVINSPLDAFEEFCSIKPLMNNDLNTKVFERCFAYLSDSCYNVDRDWQKVNNYGKRLLVLPSDFKPNYTNEFLEWEKPADVSDPDEAQRMMGLNQEYCKCNGGYRRLVLNSV</sequence>
<keyword evidence="8 13" id="KW-0663">Pyridoxal phosphate</keyword>
<dbReference type="OrthoDB" id="434407at2759"/>
<accession>A0A1E4STZ0</accession>
<gene>
    <name evidence="15" type="ORF">CANARDRAFT_10064</name>
</gene>
<dbReference type="PANTHER" id="PTHR31528:SF1">
    <property type="entry name" value="4-AMINO-5-HYDROXYMETHYL-2-METHYLPYRIMIDINE PHOSPHATE SYNTHASE THI11-RELATED"/>
    <property type="match status" value="1"/>
</dbReference>